<sequence length="300" mass="33574">MSDVTTARPEWEQLELLVASIQRQLAPGATVTHNAKIRGQQSETMRQVDVLVEQFVGQYSIRIALDCKDYAAPVDVKGVEEFHGLLVDIVAHKGALVCPKGFTKAAKKRARKLEIDLYSPADTDPHKWQVSLALPTICDFRSMRIAFRISSSAPMPLRIPEAFYELPVYDARKRELGTIMAVAMKRWDAGEYPNEPGVHEKVPLVAEGETQIDNGYGVLLPVELDLTLFVKQQRYVGHVPVDTLHGLRDEQTGHVITNAFQFRLLNPVEIQNQWRKLGEGEEPPFPVVLQVIGLHGLGPK</sequence>
<dbReference type="GO" id="GO:0004519">
    <property type="term" value="F:endonuclease activity"/>
    <property type="evidence" value="ECO:0007669"/>
    <property type="project" value="InterPro"/>
</dbReference>
<gene>
    <name evidence="2" type="ORF">J2W31_001710</name>
</gene>
<proteinExistence type="predicted"/>
<dbReference type="Proteomes" id="UP001242045">
    <property type="component" value="Unassembled WGS sequence"/>
</dbReference>
<dbReference type="AlphaFoldDB" id="A0AAW8CVC8"/>
<evidence type="ECO:0000313" key="2">
    <source>
        <dbReference type="EMBL" id="MDP9892605.1"/>
    </source>
</evidence>
<dbReference type="GO" id="GO:0009307">
    <property type="term" value="P:DNA restriction-modification system"/>
    <property type="evidence" value="ECO:0007669"/>
    <property type="project" value="InterPro"/>
</dbReference>
<dbReference type="EMBL" id="JAUSRD010000003">
    <property type="protein sequence ID" value="MDP9892605.1"/>
    <property type="molecule type" value="Genomic_DNA"/>
</dbReference>
<name>A0AAW8CVC8_9BURK</name>
<dbReference type="Pfam" id="PF04471">
    <property type="entry name" value="Mrr_cat"/>
    <property type="match status" value="1"/>
</dbReference>
<dbReference type="InterPro" id="IPR007560">
    <property type="entry name" value="Restrct_endonuc_IV_Mrr"/>
</dbReference>
<accession>A0AAW8CVC8</accession>
<evidence type="ECO:0000313" key="3">
    <source>
        <dbReference type="Proteomes" id="UP001242045"/>
    </source>
</evidence>
<feature type="domain" description="Restriction endonuclease type IV Mrr" evidence="1">
    <location>
        <begin position="10"/>
        <end position="117"/>
    </location>
</feature>
<comment type="caution">
    <text evidence="2">The sequence shown here is derived from an EMBL/GenBank/DDBJ whole genome shotgun (WGS) entry which is preliminary data.</text>
</comment>
<dbReference type="RefSeq" id="WP_307684460.1">
    <property type="nucleotide sequence ID" value="NZ_JAUSRD010000003.1"/>
</dbReference>
<evidence type="ECO:0000259" key="1">
    <source>
        <dbReference type="Pfam" id="PF04471"/>
    </source>
</evidence>
<protein>
    <recommendedName>
        <fullName evidence="1">Restriction endonuclease type IV Mrr domain-containing protein</fullName>
    </recommendedName>
</protein>
<dbReference type="InterPro" id="IPR011335">
    <property type="entry name" value="Restrct_endonuc-II-like"/>
</dbReference>
<organism evidence="2 3">
    <name type="scientific">Variovorax boronicumulans</name>
    <dbReference type="NCBI Taxonomy" id="436515"/>
    <lineage>
        <taxon>Bacteria</taxon>
        <taxon>Pseudomonadati</taxon>
        <taxon>Pseudomonadota</taxon>
        <taxon>Betaproteobacteria</taxon>
        <taxon>Burkholderiales</taxon>
        <taxon>Comamonadaceae</taxon>
        <taxon>Variovorax</taxon>
    </lineage>
</organism>
<dbReference type="GO" id="GO:0003677">
    <property type="term" value="F:DNA binding"/>
    <property type="evidence" value="ECO:0007669"/>
    <property type="project" value="InterPro"/>
</dbReference>
<dbReference type="SUPFAM" id="SSF52980">
    <property type="entry name" value="Restriction endonuclease-like"/>
    <property type="match status" value="1"/>
</dbReference>
<reference evidence="2" key="1">
    <citation type="submission" date="2023-07" db="EMBL/GenBank/DDBJ databases">
        <title>Sorghum-associated microbial communities from plants grown in Nebraska, USA.</title>
        <authorList>
            <person name="Schachtman D."/>
        </authorList>
    </citation>
    <scope>NUCLEOTIDE SEQUENCE</scope>
    <source>
        <strain evidence="2">DS3754</strain>
    </source>
</reference>